<protein>
    <recommendedName>
        <fullName evidence="2">DUF4283 domain-containing protein</fullName>
    </recommendedName>
</protein>
<dbReference type="AlphaFoldDB" id="A0A7J8QJN8"/>
<name>A0A7J8QJN8_GOSRA</name>
<evidence type="ECO:0000256" key="1">
    <source>
        <dbReference type="SAM" id="MobiDB-lite"/>
    </source>
</evidence>
<organism evidence="3 4">
    <name type="scientific">Gossypium raimondii</name>
    <name type="common">Peruvian cotton</name>
    <name type="synonym">Gossypium klotzschianum subsp. raimondii</name>
    <dbReference type="NCBI Taxonomy" id="29730"/>
    <lineage>
        <taxon>Eukaryota</taxon>
        <taxon>Viridiplantae</taxon>
        <taxon>Streptophyta</taxon>
        <taxon>Embryophyta</taxon>
        <taxon>Tracheophyta</taxon>
        <taxon>Spermatophyta</taxon>
        <taxon>Magnoliopsida</taxon>
        <taxon>eudicotyledons</taxon>
        <taxon>Gunneridae</taxon>
        <taxon>Pentapetalae</taxon>
        <taxon>rosids</taxon>
        <taxon>malvids</taxon>
        <taxon>Malvales</taxon>
        <taxon>Malvaceae</taxon>
        <taxon>Malvoideae</taxon>
        <taxon>Gossypium</taxon>
    </lineage>
</organism>
<evidence type="ECO:0000313" key="3">
    <source>
        <dbReference type="EMBL" id="MBA0601436.1"/>
    </source>
</evidence>
<accession>A0A7J8QJN8</accession>
<gene>
    <name evidence="3" type="ORF">Gorai_004611</name>
</gene>
<sequence>MARLRIIDEEEEELLQAMRNTLANLWHPLGGIEILNMVERRFLFQFFHLVDIETLMKGAPCTCNNHLLVFHRHSNSFCPIRLRIDVNEMELRWDISLRALPARRAVIVESVWLREGSVVGSVDDSLELDGGRFAKGFPVSEGMSDIIRALGMNIEEENPIDNMDGNKRQRTIVFSDEVSETSDSDDSNEKGGERSLAYQNKLSVKLSVTTKG</sequence>
<feature type="domain" description="DUF4283" evidence="2">
    <location>
        <begin position="15"/>
        <end position="79"/>
    </location>
</feature>
<dbReference type="InterPro" id="IPR025558">
    <property type="entry name" value="DUF4283"/>
</dbReference>
<reference evidence="3 4" key="1">
    <citation type="journal article" date="2019" name="Genome Biol. Evol.">
        <title>Insights into the evolution of the New World diploid cottons (Gossypium, subgenus Houzingenia) based on genome sequencing.</title>
        <authorList>
            <person name="Grover C.E."/>
            <person name="Arick M.A. 2nd"/>
            <person name="Thrash A."/>
            <person name="Conover J.L."/>
            <person name="Sanders W.S."/>
            <person name="Peterson D.G."/>
            <person name="Frelichowski J.E."/>
            <person name="Scheffler J.A."/>
            <person name="Scheffler B.E."/>
            <person name="Wendel J.F."/>
        </authorList>
    </citation>
    <scope>NUCLEOTIDE SEQUENCE [LARGE SCALE GENOMIC DNA]</scope>
    <source>
        <strain evidence="3">8</strain>
        <tissue evidence="3">Leaf</tissue>
    </source>
</reference>
<feature type="compositionally biased region" description="Acidic residues" evidence="1">
    <location>
        <begin position="177"/>
        <end position="186"/>
    </location>
</feature>
<dbReference type="Pfam" id="PF14111">
    <property type="entry name" value="DUF4283"/>
    <property type="match status" value="1"/>
</dbReference>
<dbReference type="Proteomes" id="UP000593578">
    <property type="component" value="Unassembled WGS sequence"/>
</dbReference>
<feature type="non-terminal residue" evidence="3">
    <location>
        <position position="1"/>
    </location>
</feature>
<proteinExistence type="predicted"/>
<dbReference type="EMBL" id="JABEZZ010000012">
    <property type="protein sequence ID" value="MBA0601436.1"/>
    <property type="molecule type" value="Genomic_DNA"/>
</dbReference>
<evidence type="ECO:0000313" key="4">
    <source>
        <dbReference type="Proteomes" id="UP000593578"/>
    </source>
</evidence>
<evidence type="ECO:0000259" key="2">
    <source>
        <dbReference type="Pfam" id="PF14111"/>
    </source>
</evidence>
<feature type="region of interest" description="Disordered" evidence="1">
    <location>
        <begin position="158"/>
        <end position="196"/>
    </location>
</feature>
<comment type="caution">
    <text evidence="3">The sequence shown here is derived from an EMBL/GenBank/DDBJ whole genome shotgun (WGS) entry which is preliminary data.</text>
</comment>